<dbReference type="InterPro" id="IPR006143">
    <property type="entry name" value="RND_pump_MFP"/>
</dbReference>
<proteinExistence type="inferred from homology"/>
<evidence type="ECO:0000256" key="3">
    <source>
        <dbReference type="SAM" id="MobiDB-lite"/>
    </source>
</evidence>
<dbReference type="PANTHER" id="PTHR30097:SF15">
    <property type="entry name" value="CATION EFFLUX SYSTEM PROTEIN CUSB"/>
    <property type="match status" value="1"/>
</dbReference>
<dbReference type="GO" id="GO:0030288">
    <property type="term" value="C:outer membrane-bounded periplasmic space"/>
    <property type="evidence" value="ECO:0007669"/>
    <property type="project" value="TreeGrafter"/>
</dbReference>
<feature type="compositionally biased region" description="Basic and acidic residues" evidence="3">
    <location>
        <begin position="29"/>
        <end position="38"/>
    </location>
</feature>
<dbReference type="InterPro" id="IPR051909">
    <property type="entry name" value="MFP_Cation_Efflux"/>
</dbReference>
<evidence type="ECO:0000259" key="6">
    <source>
        <dbReference type="Pfam" id="PF25975"/>
    </source>
</evidence>
<protein>
    <submittedName>
        <fullName evidence="7">Secretion protein HlyD</fullName>
    </submittedName>
</protein>
<dbReference type="GO" id="GO:0022857">
    <property type="term" value="F:transmembrane transporter activity"/>
    <property type="evidence" value="ECO:0007669"/>
    <property type="project" value="InterPro"/>
</dbReference>
<dbReference type="Gene3D" id="2.40.50.100">
    <property type="match status" value="1"/>
</dbReference>
<organism evidence="7 8">
    <name type="scientific">Rugosibacter aromaticivorans</name>
    <dbReference type="NCBI Taxonomy" id="1565605"/>
    <lineage>
        <taxon>Bacteria</taxon>
        <taxon>Pseudomonadati</taxon>
        <taxon>Pseudomonadota</taxon>
        <taxon>Betaproteobacteria</taxon>
        <taxon>Nitrosomonadales</taxon>
        <taxon>Sterolibacteriaceae</taxon>
        <taxon>Rugosibacter</taxon>
    </lineage>
</organism>
<dbReference type="STRING" id="1565605.PG1C_09335"/>
<dbReference type="InterPro" id="IPR058649">
    <property type="entry name" value="CzcB_C"/>
</dbReference>
<dbReference type="InterPro" id="IPR058647">
    <property type="entry name" value="BSH_CzcB-like"/>
</dbReference>
<dbReference type="Gene3D" id="2.40.420.20">
    <property type="match status" value="1"/>
</dbReference>
<dbReference type="Pfam" id="PF25954">
    <property type="entry name" value="Beta-barrel_RND_2"/>
    <property type="match status" value="1"/>
</dbReference>
<evidence type="ECO:0000313" key="7">
    <source>
        <dbReference type="EMBL" id="AJP49563.1"/>
    </source>
</evidence>
<dbReference type="GO" id="GO:0015679">
    <property type="term" value="P:plasma membrane copper ion transport"/>
    <property type="evidence" value="ECO:0007669"/>
    <property type="project" value="TreeGrafter"/>
</dbReference>
<dbReference type="GO" id="GO:0016020">
    <property type="term" value="C:membrane"/>
    <property type="evidence" value="ECO:0007669"/>
    <property type="project" value="InterPro"/>
</dbReference>
<dbReference type="PANTHER" id="PTHR30097">
    <property type="entry name" value="CATION EFFLUX SYSTEM PROTEIN CUSB"/>
    <property type="match status" value="1"/>
</dbReference>
<dbReference type="HOGENOM" id="CLU_018816_13_3_4"/>
<evidence type="ECO:0000313" key="8">
    <source>
        <dbReference type="Proteomes" id="UP000061603"/>
    </source>
</evidence>
<dbReference type="EMBL" id="CP010554">
    <property type="protein sequence ID" value="AJP49563.1"/>
    <property type="molecule type" value="Genomic_DNA"/>
</dbReference>
<dbReference type="Gene3D" id="1.10.287.470">
    <property type="entry name" value="Helix hairpin bin"/>
    <property type="match status" value="1"/>
</dbReference>
<comment type="similarity">
    <text evidence="1">Belongs to the membrane fusion protein (MFP) (TC 8.A.1) family.</text>
</comment>
<name>A0A0C5JCL2_9PROT</name>
<evidence type="ECO:0000256" key="1">
    <source>
        <dbReference type="ARBA" id="ARBA00009477"/>
    </source>
</evidence>
<dbReference type="GO" id="GO:0060003">
    <property type="term" value="P:copper ion export"/>
    <property type="evidence" value="ECO:0007669"/>
    <property type="project" value="TreeGrafter"/>
</dbReference>
<dbReference type="Proteomes" id="UP000061603">
    <property type="component" value="Chromosome"/>
</dbReference>
<dbReference type="Gene3D" id="2.40.30.170">
    <property type="match status" value="1"/>
</dbReference>
<feature type="domain" description="CusB-like beta-barrel" evidence="4">
    <location>
        <begin position="230"/>
        <end position="307"/>
    </location>
</feature>
<evidence type="ECO:0000259" key="5">
    <source>
        <dbReference type="Pfam" id="PF25973"/>
    </source>
</evidence>
<feature type="region of interest" description="Disordered" evidence="3">
    <location>
        <begin position="16"/>
        <end position="38"/>
    </location>
</feature>
<dbReference type="Pfam" id="PF25973">
    <property type="entry name" value="BSH_CzcB"/>
    <property type="match status" value="1"/>
</dbReference>
<keyword evidence="2" id="KW-0813">Transport</keyword>
<reference evidence="7 8" key="1">
    <citation type="journal article" date="2015" name="Genome Announc.">
        <title>Complete Genome Sequence of a Novel Bacterium within the Family Rhodocyclaceae That Degrades Polycyclic Aromatic Hydrocarbons.</title>
        <authorList>
            <person name="Singleton D.R."/>
            <person name="Dickey A.N."/>
            <person name="Scholl E.H."/>
            <person name="Wright F.A."/>
            <person name="Aitken M.D."/>
        </authorList>
    </citation>
    <scope>NUCLEOTIDE SEQUENCE [LARGE SCALE GENOMIC DNA]</scope>
    <source>
        <strain evidence="8">PG1-Ca6</strain>
    </source>
</reference>
<dbReference type="AlphaFoldDB" id="A0A0C5JCL2"/>
<dbReference type="Pfam" id="PF25975">
    <property type="entry name" value="CzcB_C"/>
    <property type="match status" value="1"/>
</dbReference>
<accession>A0A0C5JCL2</accession>
<gene>
    <name evidence="7" type="ORF">PG1C_09335</name>
</gene>
<dbReference type="NCBIfam" id="TIGR01730">
    <property type="entry name" value="RND_mfp"/>
    <property type="match status" value="1"/>
</dbReference>
<evidence type="ECO:0000256" key="2">
    <source>
        <dbReference type="ARBA" id="ARBA00022448"/>
    </source>
</evidence>
<keyword evidence="8" id="KW-1185">Reference proteome</keyword>
<dbReference type="SUPFAM" id="SSF111369">
    <property type="entry name" value="HlyD-like secretion proteins"/>
    <property type="match status" value="1"/>
</dbReference>
<feature type="domain" description="CzcB-like C-terminal circularly permuted SH3-like" evidence="6">
    <location>
        <begin position="315"/>
        <end position="374"/>
    </location>
</feature>
<feature type="domain" description="CzcB-like barrel-sandwich hybrid" evidence="5">
    <location>
        <begin position="83"/>
        <end position="227"/>
    </location>
</feature>
<sequence>MLAGITLSLVACGGSDKVSDKPAQMQKAPEAKADAKGAVDHEAGLKLAPEELERAGVKTETLEQKSFADVVTVTATIHPNQDRIVRVAPRVEGRIVRVTANLGDSVRPGQVLAVLDSVTLGEAQSTLLQAQSAQRVAQADYKRAEALNADEIISQRDYLRAKAEFEKSSAELRSAEDRVRLLGGSTTAGRADSTFQLTSPLAGNVVEKKATVGELRSPSDSLFTVADLSTLWIEANLTEDMLAKVRSGAAATVTVAAYPGERFAGRVTYVASLLDKDSRTIAARIEVGNKDGRLKPEMFATATIETAGAKRVALSVPDAAILLLQGQSTVFVADKDGFEPRAIETGDKLSGRTIVKSGLVTGDQVVVAGAYALKARLLKSQIGGE</sequence>
<dbReference type="FunFam" id="2.40.30.170:FF:000010">
    <property type="entry name" value="Efflux RND transporter periplasmic adaptor subunit"/>
    <property type="match status" value="1"/>
</dbReference>
<dbReference type="InterPro" id="IPR058792">
    <property type="entry name" value="Beta-barrel_RND_2"/>
</dbReference>
<evidence type="ECO:0000259" key="4">
    <source>
        <dbReference type="Pfam" id="PF25954"/>
    </source>
</evidence>
<dbReference type="KEGG" id="rbu:PG1C_09335"/>
<dbReference type="GO" id="GO:0046914">
    <property type="term" value="F:transition metal ion binding"/>
    <property type="evidence" value="ECO:0007669"/>
    <property type="project" value="TreeGrafter"/>
</dbReference>